<dbReference type="Proteomes" id="UP000515369">
    <property type="component" value="Chromosome"/>
</dbReference>
<protein>
    <submittedName>
        <fullName evidence="2">Transposase</fullName>
    </submittedName>
</protein>
<organism evidence="2 3">
    <name type="scientific">Spirosoma foliorum</name>
    <dbReference type="NCBI Taxonomy" id="2710596"/>
    <lineage>
        <taxon>Bacteria</taxon>
        <taxon>Pseudomonadati</taxon>
        <taxon>Bacteroidota</taxon>
        <taxon>Cytophagia</taxon>
        <taxon>Cytophagales</taxon>
        <taxon>Cytophagaceae</taxon>
        <taxon>Spirosoma</taxon>
    </lineage>
</organism>
<dbReference type="InterPro" id="IPR036515">
    <property type="entry name" value="Transposase_17_sf"/>
</dbReference>
<feature type="domain" description="Transposase IS200-like" evidence="1">
    <location>
        <begin position="23"/>
        <end position="57"/>
    </location>
</feature>
<proteinExistence type="predicted"/>
<dbReference type="AlphaFoldDB" id="A0A7G5H6E9"/>
<dbReference type="GO" id="GO:0003677">
    <property type="term" value="F:DNA binding"/>
    <property type="evidence" value="ECO:0007669"/>
    <property type="project" value="InterPro"/>
</dbReference>
<dbReference type="InterPro" id="IPR002686">
    <property type="entry name" value="Transposase_17"/>
</dbReference>
<evidence type="ECO:0000313" key="3">
    <source>
        <dbReference type="Proteomes" id="UP000515369"/>
    </source>
</evidence>
<reference evidence="2 3" key="1">
    <citation type="submission" date="2020-07" db="EMBL/GenBank/DDBJ databases">
        <title>Spirosoma foliorum sp. nov., isolated from the leaves on the Nejang mountain Korea, Republic of.</title>
        <authorList>
            <person name="Ho H."/>
            <person name="Lee Y.-J."/>
            <person name="Nurcahyanto D.-A."/>
            <person name="Kim S.-G."/>
        </authorList>
    </citation>
    <scope>NUCLEOTIDE SEQUENCE [LARGE SCALE GENOMIC DNA]</scope>
    <source>
        <strain evidence="2 3">PL0136</strain>
    </source>
</reference>
<name>A0A7G5H6E9_9BACT</name>
<dbReference type="Gene3D" id="3.30.70.1290">
    <property type="entry name" value="Transposase IS200-like"/>
    <property type="match status" value="1"/>
</dbReference>
<evidence type="ECO:0000259" key="1">
    <source>
        <dbReference type="Pfam" id="PF01797"/>
    </source>
</evidence>
<dbReference type="EMBL" id="CP059732">
    <property type="protein sequence ID" value="QMW06691.1"/>
    <property type="molecule type" value="Genomic_DNA"/>
</dbReference>
<accession>A0A7G5H6E9</accession>
<dbReference type="Pfam" id="PF01797">
    <property type="entry name" value="Y1_Tnp"/>
    <property type="match status" value="1"/>
</dbReference>
<evidence type="ECO:0000313" key="2">
    <source>
        <dbReference type="EMBL" id="QMW06691.1"/>
    </source>
</evidence>
<dbReference type="SUPFAM" id="SSF143422">
    <property type="entry name" value="Transposase IS200-like"/>
    <property type="match status" value="1"/>
</dbReference>
<gene>
    <name evidence="2" type="ORF">H3H32_18265</name>
</gene>
<dbReference type="KEGG" id="sfol:H3H32_18265"/>
<dbReference type="GO" id="GO:0004803">
    <property type="term" value="F:transposase activity"/>
    <property type="evidence" value="ECO:0007669"/>
    <property type="project" value="InterPro"/>
</dbReference>
<dbReference type="GO" id="GO:0006313">
    <property type="term" value="P:DNA transposition"/>
    <property type="evidence" value="ECO:0007669"/>
    <property type="project" value="InterPro"/>
</dbReference>
<keyword evidence="3" id="KW-1185">Reference proteome</keyword>
<sequence length="76" mass="9065">MDNEPALSMLVCMEVRLSGHSAYWLQYHVVWICKYRRRVLKPGIRVYLHKLLLGFCEVCQPWSWRRSGLSPITSIW</sequence>